<evidence type="ECO:0000259" key="2">
    <source>
        <dbReference type="Pfam" id="PF08242"/>
    </source>
</evidence>
<dbReference type="RefSeq" id="WP_055120114.1">
    <property type="nucleotide sequence ID" value="NZ_CANKXR010000001.1"/>
</dbReference>
<gene>
    <name evidence="3" type="primary">yrrB</name>
    <name evidence="3" type="ORF">LA5096_05659</name>
</gene>
<dbReference type="Pfam" id="PF13432">
    <property type="entry name" value="TPR_16"/>
    <property type="match status" value="1"/>
</dbReference>
<dbReference type="InterPro" id="IPR011990">
    <property type="entry name" value="TPR-like_helical_dom_sf"/>
</dbReference>
<dbReference type="PANTHER" id="PTHR44749">
    <property type="entry name" value="SUPPRESSOR OF RPS4-RLD 1"/>
    <property type="match status" value="1"/>
</dbReference>
<evidence type="ECO:0000313" key="3">
    <source>
        <dbReference type="EMBL" id="CTQ78485.1"/>
    </source>
</evidence>
<feature type="repeat" description="TPR" evidence="1">
    <location>
        <begin position="37"/>
        <end position="70"/>
    </location>
</feature>
<evidence type="ECO:0000256" key="1">
    <source>
        <dbReference type="PROSITE-ProRule" id="PRU00339"/>
    </source>
</evidence>
<keyword evidence="4" id="KW-1185">Reference proteome</keyword>
<dbReference type="InterPro" id="IPR019734">
    <property type="entry name" value="TPR_rpt"/>
</dbReference>
<dbReference type="SUPFAM" id="SSF48452">
    <property type="entry name" value="TPR-like"/>
    <property type="match status" value="1"/>
</dbReference>
<sequence length="435" mass="48038">MQTDERLQEGIAAHRKGDLETAQDIYLEILNKDPEHADGLHFLGLLHFDAGRADSAIDLIQKSLENDERNTSALNNLGNILKIVGEPKAAFAAYVRAVELDSRHEEAWKNINVLLRASGDYDEILTIMSEIVRLDPDNPNAWHTYGLALMFTGSKEEASDAFEKSLRFDDPKAPQALWRARVLSALGRPDLSKIHLENIVAADPENKAAHYHLSAVRGDDLQHAPEDYVKTHFDKFSDSFDEVLEGLGYRAPELVAEDVVALAGQKTEPFPDVVDLGCGTGLCGPLISDHCGKLTGVDLSRGMMEKAAQLNVYDFLVEGELVSFLSSDLPTRFDLAVCVDTLCYIGNLRPFMKALAGALKPGGILVASVEHLVDDSGPEFRVDASGRYAHTPDYIRKSTEEASLIYKTDRQEVLRKELGQEVQGLIFQIQKPEAN</sequence>
<evidence type="ECO:0000313" key="4">
    <source>
        <dbReference type="Proteomes" id="UP000049983"/>
    </source>
</evidence>
<feature type="domain" description="Methyltransferase type 12" evidence="2">
    <location>
        <begin position="274"/>
        <end position="365"/>
    </location>
</feature>
<dbReference type="Pfam" id="PF13181">
    <property type="entry name" value="TPR_8"/>
    <property type="match status" value="2"/>
</dbReference>
<feature type="repeat" description="TPR" evidence="1">
    <location>
        <begin position="71"/>
        <end position="104"/>
    </location>
</feature>
<keyword evidence="1" id="KW-0802">TPR repeat</keyword>
<dbReference type="GO" id="GO:0045892">
    <property type="term" value="P:negative regulation of DNA-templated transcription"/>
    <property type="evidence" value="ECO:0007669"/>
    <property type="project" value="InterPro"/>
</dbReference>
<dbReference type="SMART" id="SM00028">
    <property type="entry name" value="TPR"/>
    <property type="match status" value="5"/>
</dbReference>
<dbReference type="InterPro" id="IPR013217">
    <property type="entry name" value="Methyltransf_12"/>
</dbReference>
<feature type="repeat" description="TPR" evidence="1">
    <location>
        <begin position="139"/>
        <end position="172"/>
    </location>
</feature>
<dbReference type="InterPro" id="IPR029063">
    <property type="entry name" value="SAM-dependent_MTases_sf"/>
</dbReference>
<organism evidence="3 4">
    <name type="scientific">Roseibium album</name>
    <dbReference type="NCBI Taxonomy" id="311410"/>
    <lineage>
        <taxon>Bacteria</taxon>
        <taxon>Pseudomonadati</taxon>
        <taxon>Pseudomonadota</taxon>
        <taxon>Alphaproteobacteria</taxon>
        <taxon>Hyphomicrobiales</taxon>
        <taxon>Stappiaceae</taxon>
        <taxon>Roseibium</taxon>
    </lineage>
</organism>
<feature type="repeat" description="TPR" evidence="1">
    <location>
        <begin position="105"/>
        <end position="138"/>
    </location>
</feature>
<name>A0A0M7AZK0_9HYPH</name>
<dbReference type="Gene3D" id="3.40.50.150">
    <property type="entry name" value="Vaccinia Virus protein VP39"/>
    <property type="match status" value="1"/>
</dbReference>
<dbReference type="STRING" id="311410.LA5095_05084"/>
<dbReference type="GeneID" id="97672903"/>
<dbReference type="OrthoDB" id="9765084at2"/>
<protein>
    <submittedName>
        <fullName evidence="3">TPR repeat-containing protein YrrB</fullName>
    </submittedName>
</protein>
<dbReference type="PROSITE" id="PS50005">
    <property type="entry name" value="TPR"/>
    <property type="match status" value="4"/>
</dbReference>
<dbReference type="SUPFAM" id="SSF53335">
    <property type="entry name" value="S-adenosyl-L-methionine-dependent methyltransferases"/>
    <property type="match status" value="1"/>
</dbReference>
<dbReference type="InterPro" id="IPR044650">
    <property type="entry name" value="SRFR1-like"/>
</dbReference>
<reference evidence="4" key="1">
    <citation type="submission" date="2015-07" db="EMBL/GenBank/DDBJ databases">
        <authorList>
            <person name="Rodrigo-Torres Lidia"/>
            <person name="Arahal R.David."/>
        </authorList>
    </citation>
    <scope>NUCLEOTIDE SEQUENCE [LARGE SCALE GENOMIC DNA]</scope>
    <source>
        <strain evidence="4">CECT 5096</strain>
    </source>
</reference>
<dbReference type="EMBL" id="CXWC01000015">
    <property type="protein sequence ID" value="CTQ78485.1"/>
    <property type="molecule type" value="Genomic_DNA"/>
</dbReference>
<dbReference type="PANTHER" id="PTHR44749:SF1">
    <property type="entry name" value="TETRATRICOPEPTIDE-LIKE HELICAL DOMAIN-CONTAINING PROTEIN"/>
    <property type="match status" value="1"/>
</dbReference>
<proteinExistence type="predicted"/>
<dbReference type="Gene3D" id="1.25.40.10">
    <property type="entry name" value="Tetratricopeptide repeat domain"/>
    <property type="match status" value="1"/>
</dbReference>
<dbReference type="Proteomes" id="UP000049983">
    <property type="component" value="Unassembled WGS sequence"/>
</dbReference>
<dbReference type="AlphaFoldDB" id="A0A0M7AZK0"/>
<accession>A0A0M7AZK0</accession>
<dbReference type="CDD" id="cd02440">
    <property type="entry name" value="AdoMet_MTases"/>
    <property type="match status" value="1"/>
</dbReference>
<dbReference type="Pfam" id="PF08242">
    <property type="entry name" value="Methyltransf_12"/>
    <property type="match status" value="1"/>
</dbReference>